<dbReference type="PANTHER" id="PTHR42733">
    <property type="entry name" value="DJ-1 PROTEIN"/>
    <property type="match status" value="1"/>
</dbReference>
<evidence type="ECO:0000259" key="2">
    <source>
        <dbReference type="Pfam" id="PF01965"/>
    </source>
</evidence>
<proteinExistence type="inferred from homology"/>
<evidence type="ECO:0000313" key="4">
    <source>
        <dbReference type="Proteomes" id="UP000009173"/>
    </source>
</evidence>
<dbReference type="PANTHER" id="PTHR42733:SF13">
    <property type="entry name" value="DJ-1_PFPI DOMAIN-CONTAINING PROTEIN"/>
    <property type="match status" value="1"/>
</dbReference>
<gene>
    <name evidence="3" type="ordered locus">Dvul_1234</name>
</gene>
<reference evidence="4" key="1">
    <citation type="journal article" date="2009" name="Environ. Microbiol.">
        <title>Contribution of mobile genetic elements to Desulfovibrio vulgaris genome plasticity.</title>
        <authorList>
            <person name="Walker C.B."/>
            <person name="Stolyar S."/>
            <person name="Chivian D."/>
            <person name="Pinel N."/>
            <person name="Gabster J.A."/>
            <person name="Dehal P.S."/>
            <person name="He Z."/>
            <person name="Yang Z.K."/>
            <person name="Yen H.C."/>
            <person name="Zhou J."/>
            <person name="Wall J.D."/>
            <person name="Hazen T.C."/>
            <person name="Arkin A.P."/>
            <person name="Stahl D.A."/>
        </authorList>
    </citation>
    <scope>NUCLEOTIDE SEQUENCE [LARGE SCALE GENOMIC DNA]</scope>
    <source>
        <strain evidence="4">DP4</strain>
    </source>
</reference>
<keyword evidence="3" id="KW-0378">Hydrolase</keyword>
<dbReference type="InterPro" id="IPR029062">
    <property type="entry name" value="Class_I_gatase-like"/>
</dbReference>
<organism evidence="3 4">
    <name type="scientific">Nitratidesulfovibrio vulgaris (strain DP4)</name>
    <name type="common">Desulfovibrio vulgaris</name>
    <dbReference type="NCBI Taxonomy" id="391774"/>
    <lineage>
        <taxon>Bacteria</taxon>
        <taxon>Pseudomonadati</taxon>
        <taxon>Thermodesulfobacteriota</taxon>
        <taxon>Desulfovibrionia</taxon>
        <taxon>Desulfovibrionales</taxon>
        <taxon>Desulfovibrionaceae</taxon>
        <taxon>Nitratidesulfovibrio</taxon>
    </lineage>
</organism>
<keyword evidence="3" id="KW-0645">Protease</keyword>
<dbReference type="EMBL" id="CP000527">
    <property type="protein sequence ID" value="ABM28254.1"/>
    <property type="molecule type" value="Genomic_DNA"/>
</dbReference>
<dbReference type="NCBIfam" id="TIGR01382">
    <property type="entry name" value="PfpI"/>
    <property type="match status" value="1"/>
</dbReference>
<evidence type="ECO:0000313" key="3">
    <source>
        <dbReference type="EMBL" id="ABM28254.1"/>
    </source>
</evidence>
<comment type="similarity">
    <text evidence="1">Belongs to the peptidase C56 family.</text>
</comment>
<dbReference type="InterPro" id="IPR006286">
    <property type="entry name" value="C56_PfpI-like"/>
</dbReference>
<dbReference type="Pfam" id="PF01965">
    <property type="entry name" value="DJ-1_PfpI"/>
    <property type="match status" value="1"/>
</dbReference>
<sequence>MQARGAALPPRFFVGCPAERGEIGLRPGEDIMQRLAGKRVLMFVDDIYEDLELWYPRLRLEEEGATVVVAGPEKGRSYAGKHSYPCVADAAIADMNAADFDLLVIPGGFAPDKLRRDPKVLELTRQMHHAGKIVAHICHAGWIPISAGIMRGYRCTSTPGIKDDLINAGALWENSEVVVDRNQISSRKPGDLPAFCRAIIEHAV</sequence>
<dbReference type="AlphaFoldDB" id="A0A0H3A864"/>
<dbReference type="GO" id="GO:0006508">
    <property type="term" value="P:proteolysis"/>
    <property type="evidence" value="ECO:0007669"/>
    <property type="project" value="UniProtKB-KW"/>
</dbReference>
<dbReference type="HOGENOM" id="CLU_000445_44_4_7"/>
<dbReference type="KEGG" id="dvl:Dvul_1234"/>
<dbReference type="PROSITE" id="PS51276">
    <property type="entry name" value="PEPTIDASE_C56_PFPI"/>
    <property type="match status" value="1"/>
</dbReference>
<dbReference type="CDD" id="cd03134">
    <property type="entry name" value="GATase1_PfpI_like"/>
    <property type="match status" value="1"/>
</dbReference>
<dbReference type="InterPro" id="IPR002818">
    <property type="entry name" value="DJ-1/PfpI"/>
</dbReference>
<name>A0A0H3A864_NITV4</name>
<feature type="domain" description="DJ-1/PfpI" evidence="2">
    <location>
        <begin position="38"/>
        <end position="201"/>
    </location>
</feature>
<dbReference type="SUPFAM" id="SSF52317">
    <property type="entry name" value="Class I glutamine amidotransferase-like"/>
    <property type="match status" value="1"/>
</dbReference>
<dbReference type="Gene3D" id="3.40.50.880">
    <property type="match status" value="1"/>
</dbReference>
<protein>
    <submittedName>
        <fullName evidence="3">Intracellular protease, PfpI family</fullName>
    </submittedName>
</protein>
<evidence type="ECO:0000256" key="1">
    <source>
        <dbReference type="ARBA" id="ARBA00008542"/>
    </source>
</evidence>
<dbReference type="Proteomes" id="UP000009173">
    <property type="component" value="Chromosome"/>
</dbReference>
<accession>A0A0H3A864</accession>
<dbReference type="GO" id="GO:0008233">
    <property type="term" value="F:peptidase activity"/>
    <property type="evidence" value="ECO:0007669"/>
    <property type="project" value="UniProtKB-KW"/>
</dbReference>